<gene>
    <name evidence="1" type="ORF">KMZ68_13775</name>
</gene>
<dbReference type="EMBL" id="CP076135">
    <property type="protein sequence ID" value="QWG16113.1"/>
    <property type="molecule type" value="Genomic_DNA"/>
</dbReference>
<protein>
    <submittedName>
        <fullName evidence="1">Uncharacterized protein</fullName>
    </submittedName>
</protein>
<dbReference type="KEGG" id="bsei:KMZ68_13775"/>
<sequence>MNVVNFPAPAIPRPEIAAGAAEQAADFRSRDLVAHDIRQHEAARAHYAQAVAWTAAAEESNLPPAQIEDARKAVVEAFEEMNWRGRCLVVSMPTDLRGLVDLTMYLEKHFSILPPEVGGKSLALELLKTMRLSLRAVAKYGKHRRDTEEGAL</sequence>
<dbReference type="AlphaFoldDB" id="A0A975NJ47"/>
<proteinExistence type="predicted"/>
<evidence type="ECO:0000313" key="1">
    <source>
        <dbReference type="EMBL" id="QWG16113.1"/>
    </source>
</evidence>
<dbReference type="RefSeq" id="WP_215611851.1">
    <property type="nucleotide sequence ID" value="NZ_CP076135.1"/>
</dbReference>
<name>A0A975NJ47_9BRAD</name>
<reference evidence="1" key="1">
    <citation type="submission" date="2021-06" db="EMBL/GenBank/DDBJ databases">
        <title>Bradyrhizobium sp. S2-11-2 Genome sequencing.</title>
        <authorList>
            <person name="Jin L."/>
        </authorList>
    </citation>
    <scope>NUCLEOTIDE SEQUENCE</scope>
    <source>
        <strain evidence="1">S2-11-2</strain>
    </source>
</reference>
<accession>A0A975NJ47</accession>
<organism evidence="1 2">
    <name type="scientific">Bradyrhizobium sediminis</name>
    <dbReference type="NCBI Taxonomy" id="2840469"/>
    <lineage>
        <taxon>Bacteria</taxon>
        <taxon>Pseudomonadati</taxon>
        <taxon>Pseudomonadota</taxon>
        <taxon>Alphaproteobacteria</taxon>
        <taxon>Hyphomicrobiales</taxon>
        <taxon>Nitrobacteraceae</taxon>
        <taxon>Bradyrhizobium</taxon>
    </lineage>
</organism>
<evidence type="ECO:0000313" key="2">
    <source>
        <dbReference type="Proteomes" id="UP000680805"/>
    </source>
</evidence>
<dbReference type="Proteomes" id="UP000680805">
    <property type="component" value="Chromosome"/>
</dbReference>